<dbReference type="EMBL" id="JAUUTP010000011">
    <property type="protein sequence ID" value="MDP1419250.1"/>
    <property type="molecule type" value="Genomic_DNA"/>
</dbReference>
<evidence type="ECO:0008006" key="3">
    <source>
        <dbReference type="Google" id="ProtNLM"/>
    </source>
</evidence>
<dbReference type="AlphaFoldDB" id="A0AA90SXB7"/>
<proteinExistence type="predicted"/>
<dbReference type="RefSeq" id="WP_305160534.1">
    <property type="nucleotide sequence ID" value="NZ_JAUUTP010000011.1"/>
</dbReference>
<sequence length="231" mass="26651">MKISDRNKIIIVGDLVYITMLGKYSDRVAITDVKSFIKHKIDGYRWFCSAKGYVYTCVNGKMIFMHRLITNFKGEHTDHIGNTDNKIQDKLDNRFDNLRPCSNQQNQQNSRVRIDNTSLFKGVSLDKAIYKVQTRIKGKKYYLGGFNINKFESALELSGYAYDVAATYLYGEFAEHNNVKENGLLSDEDMKMVEEIVYNKIEKHGLPKYQAVHKIELTNTYTGSIEIEEAN</sequence>
<dbReference type="InterPro" id="IPR044925">
    <property type="entry name" value="His-Me_finger_sf"/>
</dbReference>
<name>A0AA90SXB7_9BACI</name>
<dbReference type="SUPFAM" id="SSF54060">
    <property type="entry name" value="His-Me finger endonucleases"/>
    <property type="match status" value="1"/>
</dbReference>
<gene>
    <name evidence="1" type="ORF">Q8G35_12595</name>
</gene>
<accession>A0AA90SXB7</accession>
<evidence type="ECO:0000313" key="1">
    <source>
        <dbReference type="EMBL" id="MDP1419250.1"/>
    </source>
</evidence>
<comment type="caution">
    <text evidence="1">The sequence shown here is derived from an EMBL/GenBank/DDBJ whole genome shotgun (WGS) entry which is preliminary data.</text>
</comment>
<organism evidence="1 2">
    <name type="scientific">Peribacillus simplex</name>
    <dbReference type="NCBI Taxonomy" id="1478"/>
    <lineage>
        <taxon>Bacteria</taxon>
        <taxon>Bacillati</taxon>
        <taxon>Bacillota</taxon>
        <taxon>Bacilli</taxon>
        <taxon>Bacillales</taxon>
        <taxon>Bacillaceae</taxon>
        <taxon>Peribacillus</taxon>
    </lineage>
</organism>
<reference evidence="1" key="1">
    <citation type="submission" date="2023-07" db="EMBL/GenBank/DDBJ databases">
        <title>Murine gut Bacillus species.</title>
        <authorList>
            <person name="Gutman E."/>
            <person name="Hashuel R."/>
            <person name="Litvak Y."/>
        </authorList>
    </citation>
    <scope>NUCLEOTIDE SEQUENCE</scope>
    <source>
        <strain evidence="1">RU283</strain>
    </source>
</reference>
<protein>
    <recommendedName>
        <fullName evidence="3">HNH nuclease domain-containing protein</fullName>
    </recommendedName>
</protein>
<dbReference type="Proteomes" id="UP001178277">
    <property type="component" value="Unassembled WGS sequence"/>
</dbReference>
<evidence type="ECO:0000313" key="2">
    <source>
        <dbReference type="Proteomes" id="UP001178277"/>
    </source>
</evidence>
<dbReference type="Gene3D" id="3.90.75.20">
    <property type="match status" value="1"/>
</dbReference>